<keyword evidence="2" id="KW-0963">Cytoplasm</keyword>
<dbReference type="InterPro" id="IPR003598">
    <property type="entry name" value="Ig_sub2"/>
</dbReference>
<dbReference type="GO" id="GO:0004674">
    <property type="term" value="F:protein serine/threonine kinase activity"/>
    <property type="evidence" value="ECO:0007669"/>
    <property type="project" value="UniProtKB-EC"/>
</dbReference>
<feature type="transmembrane region" description="Helical" evidence="5">
    <location>
        <begin position="239"/>
        <end position="262"/>
    </location>
</feature>
<dbReference type="OrthoDB" id="6115582at2759"/>
<dbReference type="InterPro" id="IPR007110">
    <property type="entry name" value="Ig-like_dom"/>
</dbReference>
<dbReference type="SUPFAM" id="SSF48726">
    <property type="entry name" value="Immunoglobulin"/>
    <property type="match status" value="2"/>
</dbReference>
<dbReference type="GO" id="GO:0005737">
    <property type="term" value="C:cytoplasm"/>
    <property type="evidence" value="ECO:0007669"/>
    <property type="project" value="UniProtKB-SubCell"/>
</dbReference>
<evidence type="ECO:0000259" key="6">
    <source>
        <dbReference type="PROSITE" id="PS50835"/>
    </source>
</evidence>
<dbReference type="AlphaFoldDB" id="A0A6J8BT05"/>
<gene>
    <name evidence="7" type="ORF">MCOR_22479</name>
</gene>
<accession>A0A6J8BT05</accession>
<evidence type="ECO:0000313" key="7">
    <source>
        <dbReference type="EMBL" id="CAC5387108.1"/>
    </source>
</evidence>
<dbReference type="PROSITE" id="PS50835">
    <property type="entry name" value="IG_LIKE"/>
    <property type="match status" value="2"/>
</dbReference>
<keyword evidence="5" id="KW-0812">Transmembrane</keyword>
<dbReference type="SMART" id="SM00408">
    <property type="entry name" value="IGc2"/>
    <property type="match status" value="1"/>
</dbReference>
<proteinExistence type="predicted"/>
<dbReference type="Pfam" id="PF07679">
    <property type="entry name" value="I-set"/>
    <property type="match status" value="2"/>
</dbReference>
<dbReference type="InterPro" id="IPR052385">
    <property type="entry name" value="Obscurin/Obscurin-like_Reg"/>
</dbReference>
<dbReference type="InterPro" id="IPR036179">
    <property type="entry name" value="Ig-like_dom_sf"/>
</dbReference>
<name>A0A6J8BT05_MYTCO</name>
<keyword evidence="5" id="KW-0472">Membrane</keyword>
<dbReference type="Proteomes" id="UP000507470">
    <property type="component" value="Unassembled WGS sequence"/>
</dbReference>
<sequence length="562" mass="64867">MCICVRIIDTTLVTVSSMDHCNILYIGIQMMMINIGETSGFDLICPAYGHWNFRATRKCPNIQNYTCIYDDNNKNFKETCDGPKTYAKGFKAILRGNIDRQPCSDSRYQPYEFSTVCDSKCVFNHSICSEEGQFTVRNGSIFEDKICGCDYRKGYAFINRLSHLYQCKPSKEDCSCYKKSCPLEKRYLLKDYQCIEETNITVLPDTTPRGTEIVSMETITKENLHNGDHHSVVNGRPNIMIILILTIIVIVVILGFGVYALLTIPLFLNELSDVQCTEGQTAEFKCRVKDKTETLFWSINHHQIMNNPRFEIVNEGCSHKLKISKTSLEDSGQITVRGKNDKCQAQLTVKNLFMEKIKDISCTVGQTAVFKCRVRENVQLTWYYYNTKVIRDERFDFFSEDNVHELKITDVTFEDRGNYSSKANNVECKASLIVEARLLVLVNHSVLQIMAERKRILSSHSKEIVYHVSKFFESEIQQPTATPVKAFTERTAEATLVSEATVRRIRLEKNEKGRIFLPERQKVRGPYKPVDEFDKCAIRQKIHEFYTVRRQLPTIDRLYESL</sequence>
<evidence type="ECO:0000313" key="8">
    <source>
        <dbReference type="Proteomes" id="UP000507470"/>
    </source>
</evidence>
<evidence type="ECO:0000256" key="1">
    <source>
        <dbReference type="ARBA" id="ARBA00004496"/>
    </source>
</evidence>
<evidence type="ECO:0000256" key="5">
    <source>
        <dbReference type="SAM" id="Phobius"/>
    </source>
</evidence>
<dbReference type="Gene3D" id="2.60.40.10">
    <property type="entry name" value="Immunoglobulins"/>
    <property type="match status" value="2"/>
</dbReference>
<protein>
    <submittedName>
        <fullName evidence="7">OBSCN</fullName>
        <ecNumber evidence="7">2.7.11.1</ecNumber>
    </submittedName>
</protein>
<dbReference type="EMBL" id="CACVKT020003965">
    <property type="protein sequence ID" value="CAC5387108.1"/>
    <property type="molecule type" value="Genomic_DNA"/>
</dbReference>
<organism evidence="7 8">
    <name type="scientific">Mytilus coruscus</name>
    <name type="common">Sea mussel</name>
    <dbReference type="NCBI Taxonomy" id="42192"/>
    <lineage>
        <taxon>Eukaryota</taxon>
        <taxon>Metazoa</taxon>
        <taxon>Spiralia</taxon>
        <taxon>Lophotrochozoa</taxon>
        <taxon>Mollusca</taxon>
        <taxon>Bivalvia</taxon>
        <taxon>Autobranchia</taxon>
        <taxon>Pteriomorphia</taxon>
        <taxon>Mytilida</taxon>
        <taxon>Mytiloidea</taxon>
        <taxon>Mytilidae</taxon>
        <taxon>Mytilinae</taxon>
        <taxon>Mytilus</taxon>
    </lineage>
</organism>
<keyword evidence="7" id="KW-0808">Transferase</keyword>
<dbReference type="PANTHER" id="PTHR35971">
    <property type="entry name" value="SI:DKEY-31G6.6"/>
    <property type="match status" value="1"/>
</dbReference>
<dbReference type="SMART" id="SM00409">
    <property type="entry name" value="IG"/>
    <property type="match status" value="2"/>
</dbReference>
<comment type="subcellular location">
    <subcellularLocation>
        <location evidence="1">Cytoplasm</location>
    </subcellularLocation>
</comment>
<keyword evidence="3" id="KW-0597">Phosphoprotein</keyword>
<dbReference type="EC" id="2.7.11.1" evidence="7"/>
<evidence type="ECO:0000256" key="4">
    <source>
        <dbReference type="ARBA" id="ARBA00023157"/>
    </source>
</evidence>
<reference evidence="7 8" key="1">
    <citation type="submission" date="2020-06" db="EMBL/GenBank/DDBJ databases">
        <authorList>
            <person name="Li R."/>
            <person name="Bekaert M."/>
        </authorList>
    </citation>
    <scope>NUCLEOTIDE SEQUENCE [LARGE SCALE GENOMIC DNA]</scope>
    <source>
        <strain evidence="8">wild</strain>
    </source>
</reference>
<evidence type="ECO:0000256" key="3">
    <source>
        <dbReference type="ARBA" id="ARBA00022553"/>
    </source>
</evidence>
<keyword evidence="4" id="KW-1015">Disulfide bond</keyword>
<keyword evidence="5" id="KW-1133">Transmembrane helix</keyword>
<evidence type="ECO:0000256" key="2">
    <source>
        <dbReference type="ARBA" id="ARBA00022490"/>
    </source>
</evidence>
<dbReference type="PANTHER" id="PTHR35971:SF5">
    <property type="entry name" value="OBSCURIN LIKE CYTOSKELETAL ADAPTOR 1"/>
    <property type="match status" value="1"/>
</dbReference>
<dbReference type="InterPro" id="IPR013098">
    <property type="entry name" value="Ig_I-set"/>
</dbReference>
<dbReference type="InterPro" id="IPR013783">
    <property type="entry name" value="Ig-like_fold"/>
</dbReference>
<feature type="domain" description="Ig-like" evidence="6">
    <location>
        <begin position="355"/>
        <end position="433"/>
    </location>
</feature>
<feature type="domain" description="Ig-like" evidence="6">
    <location>
        <begin position="265"/>
        <end position="348"/>
    </location>
</feature>
<keyword evidence="8" id="KW-1185">Reference proteome</keyword>
<dbReference type="InterPro" id="IPR003599">
    <property type="entry name" value="Ig_sub"/>
</dbReference>